<dbReference type="InterPro" id="IPR036236">
    <property type="entry name" value="Znf_C2H2_sf"/>
</dbReference>
<dbReference type="InterPro" id="IPR050331">
    <property type="entry name" value="Zinc_finger"/>
</dbReference>
<dbReference type="FunFam" id="3.30.160.60:FF:002737">
    <property type="entry name" value="AGAP008430-PA"/>
    <property type="match status" value="1"/>
</dbReference>
<dbReference type="SUPFAM" id="SSF57667">
    <property type="entry name" value="beta-beta-alpha zinc fingers"/>
    <property type="match status" value="3"/>
</dbReference>
<keyword evidence="5 11" id="KW-0863">Zinc-finger</keyword>
<dbReference type="SMART" id="SM00355">
    <property type="entry name" value="ZnF_C2H2"/>
    <property type="match status" value="6"/>
</dbReference>
<evidence type="ECO:0000256" key="9">
    <source>
        <dbReference type="ARBA" id="ARBA00023163"/>
    </source>
</evidence>
<evidence type="ECO:0000256" key="7">
    <source>
        <dbReference type="ARBA" id="ARBA00023015"/>
    </source>
</evidence>
<evidence type="ECO:0000256" key="2">
    <source>
        <dbReference type="ARBA" id="ARBA00006991"/>
    </source>
</evidence>
<dbReference type="FunFam" id="3.30.160.60:FF:002104">
    <property type="entry name" value="Si:ch211-266d19.4"/>
    <property type="match status" value="1"/>
</dbReference>
<keyword evidence="8" id="KW-0238">DNA-binding</keyword>
<gene>
    <name evidence="13" type="ORF">SKAU_G00334460</name>
</gene>
<dbReference type="GO" id="GO:0008270">
    <property type="term" value="F:zinc ion binding"/>
    <property type="evidence" value="ECO:0007669"/>
    <property type="project" value="UniProtKB-KW"/>
</dbReference>
<comment type="similarity">
    <text evidence="2">Belongs to the krueppel C2H2-type zinc-finger protein family.</text>
</comment>
<evidence type="ECO:0000256" key="6">
    <source>
        <dbReference type="ARBA" id="ARBA00022833"/>
    </source>
</evidence>
<protein>
    <recommendedName>
        <fullName evidence="12">C2H2-type domain-containing protein</fullName>
    </recommendedName>
</protein>
<dbReference type="InterPro" id="IPR013087">
    <property type="entry name" value="Znf_C2H2_type"/>
</dbReference>
<organism evidence="13 14">
    <name type="scientific">Synaphobranchus kaupii</name>
    <name type="common">Kaup's arrowtooth eel</name>
    <dbReference type="NCBI Taxonomy" id="118154"/>
    <lineage>
        <taxon>Eukaryota</taxon>
        <taxon>Metazoa</taxon>
        <taxon>Chordata</taxon>
        <taxon>Craniata</taxon>
        <taxon>Vertebrata</taxon>
        <taxon>Euteleostomi</taxon>
        <taxon>Actinopterygii</taxon>
        <taxon>Neopterygii</taxon>
        <taxon>Teleostei</taxon>
        <taxon>Anguilliformes</taxon>
        <taxon>Synaphobranchidae</taxon>
        <taxon>Synaphobranchus</taxon>
    </lineage>
</organism>
<comment type="subcellular location">
    <subcellularLocation>
        <location evidence="1">Nucleus</location>
    </subcellularLocation>
</comment>
<keyword evidence="10" id="KW-0539">Nucleus</keyword>
<evidence type="ECO:0000256" key="1">
    <source>
        <dbReference type="ARBA" id="ARBA00004123"/>
    </source>
</evidence>
<evidence type="ECO:0000256" key="11">
    <source>
        <dbReference type="PROSITE-ProRule" id="PRU00042"/>
    </source>
</evidence>
<comment type="caution">
    <text evidence="13">The sequence shown here is derived from an EMBL/GenBank/DDBJ whole genome shotgun (WGS) entry which is preliminary data.</text>
</comment>
<keyword evidence="4" id="KW-0677">Repeat</keyword>
<dbReference type="FunFam" id="3.30.160.60:FF:000446">
    <property type="entry name" value="Zinc finger protein"/>
    <property type="match status" value="1"/>
</dbReference>
<keyword evidence="7" id="KW-0805">Transcription regulation</keyword>
<keyword evidence="3" id="KW-0479">Metal-binding</keyword>
<dbReference type="PROSITE" id="PS00028">
    <property type="entry name" value="ZINC_FINGER_C2H2_1"/>
    <property type="match status" value="6"/>
</dbReference>
<dbReference type="GO" id="GO:0005634">
    <property type="term" value="C:nucleus"/>
    <property type="evidence" value="ECO:0007669"/>
    <property type="project" value="UniProtKB-SubCell"/>
</dbReference>
<dbReference type="PANTHER" id="PTHR16515:SF49">
    <property type="entry name" value="GASTRULA ZINC FINGER PROTEIN XLCGF49.1-LIKE-RELATED"/>
    <property type="match status" value="1"/>
</dbReference>
<dbReference type="EMBL" id="JAINUF010000015">
    <property type="protein sequence ID" value="KAJ8341155.1"/>
    <property type="molecule type" value="Genomic_DNA"/>
</dbReference>
<evidence type="ECO:0000256" key="8">
    <source>
        <dbReference type="ARBA" id="ARBA00023125"/>
    </source>
</evidence>
<evidence type="ECO:0000256" key="10">
    <source>
        <dbReference type="ARBA" id="ARBA00023242"/>
    </source>
</evidence>
<proteinExistence type="inferred from homology"/>
<dbReference type="OrthoDB" id="8113227at2759"/>
<feature type="domain" description="C2H2-type" evidence="12">
    <location>
        <begin position="260"/>
        <end position="287"/>
    </location>
</feature>
<keyword evidence="9" id="KW-0804">Transcription</keyword>
<dbReference type="PANTHER" id="PTHR16515">
    <property type="entry name" value="PR DOMAIN ZINC FINGER PROTEIN"/>
    <property type="match status" value="1"/>
</dbReference>
<name>A0A9Q1ELY4_SYNKA</name>
<feature type="domain" description="C2H2-type" evidence="12">
    <location>
        <begin position="288"/>
        <end position="310"/>
    </location>
</feature>
<dbReference type="Pfam" id="PF00096">
    <property type="entry name" value="zf-C2H2"/>
    <property type="match status" value="4"/>
</dbReference>
<sequence length="399" mass="44518">MAHQCSICLKMFKCASKLQRHHLIHSGEKPFICSVCGRAFRQAIHLKRHLETHTGSTHTLNPFTSSWGQFESDGRVEPAYATYPTVQDNLGIDYTPDVPLQPCVSSEVDELKQTGDYVVDLKAIEQPEFKLISPDGVINTDWECLSGKDLTLQILQEHQVSSSRVEDATSSTDNVLQCAVCLKFCSSPYQLQKHLLVHSRQKPFECAICKQTFSQMAHLKLHSQTHAQADLPQDVTEVRSSPAAEISQCSTSKGKTKGSHQCPECPKSFCSPYKLRRHCLTHTGQRPFHCIECGKSFRQLAHLKTHQDTHRTVLSIQTPLCEKTTAYPQGSRLNDGNADKCQLPDSELPSFSSSLSLSLQGHKPLDSHRLFNAGVSSNSTFTQRSLQMELQQEMSAPVS</sequence>
<feature type="non-terminal residue" evidence="13">
    <location>
        <position position="399"/>
    </location>
</feature>
<evidence type="ECO:0000256" key="3">
    <source>
        <dbReference type="ARBA" id="ARBA00022723"/>
    </source>
</evidence>
<feature type="domain" description="C2H2-type" evidence="12">
    <location>
        <begin position="31"/>
        <end position="58"/>
    </location>
</feature>
<evidence type="ECO:0000259" key="12">
    <source>
        <dbReference type="PROSITE" id="PS50157"/>
    </source>
</evidence>
<dbReference type="GO" id="GO:0003677">
    <property type="term" value="F:DNA binding"/>
    <property type="evidence" value="ECO:0007669"/>
    <property type="project" value="UniProtKB-KW"/>
</dbReference>
<feature type="domain" description="C2H2-type" evidence="12">
    <location>
        <begin position="3"/>
        <end position="30"/>
    </location>
</feature>
<accession>A0A9Q1ELY4</accession>
<keyword evidence="14" id="KW-1185">Reference proteome</keyword>
<dbReference type="PROSITE" id="PS50157">
    <property type="entry name" value="ZINC_FINGER_C2H2_2"/>
    <property type="match status" value="6"/>
</dbReference>
<feature type="domain" description="C2H2-type" evidence="12">
    <location>
        <begin position="204"/>
        <end position="231"/>
    </location>
</feature>
<dbReference type="Proteomes" id="UP001152622">
    <property type="component" value="Chromosome 15"/>
</dbReference>
<keyword evidence="6" id="KW-0862">Zinc</keyword>
<dbReference type="GO" id="GO:0010468">
    <property type="term" value="P:regulation of gene expression"/>
    <property type="evidence" value="ECO:0007669"/>
    <property type="project" value="TreeGrafter"/>
</dbReference>
<dbReference type="Gene3D" id="3.30.160.60">
    <property type="entry name" value="Classic Zinc Finger"/>
    <property type="match status" value="6"/>
</dbReference>
<evidence type="ECO:0000256" key="4">
    <source>
        <dbReference type="ARBA" id="ARBA00022737"/>
    </source>
</evidence>
<evidence type="ECO:0000313" key="13">
    <source>
        <dbReference type="EMBL" id="KAJ8341155.1"/>
    </source>
</evidence>
<evidence type="ECO:0000256" key="5">
    <source>
        <dbReference type="ARBA" id="ARBA00022771"/>
    </source>
</evidence>
<dbReference type="AlphaFoldDB" id="A0A9Q1ELY4"/>
<evidence type="ECO:0000313" key="14">
    <source>
        <dbReference type="Proteomes" id="UP001152622"/>
    </source>
</evidence>
<reference evidence="13" key="1">
    <citation type="journal article" date="2023" name="Science">
        <title>Genome structures resolve the early diversification of teleost fishes.</title>
        <authorList>
            <person name="Parey E."/>
            <person name="Louis A."/>
            <person name="Montfort J."/>
            <person name="Bouchez O."/>
            <person name="Roques C."/>
            <person name="Iampietro C."/>
            <person name="Lluch J."/>
            <person name="Castinel A."/>
            <person name="Donnadieu C."/>
            <person name="Desvignes T."/>
            <person name="Floi Bucao C."/>
            <person name="Jouanno E."/>
            <person name="Wen M."/>
            <person name="Mejri S."/>
            <person name="Dirks R."/>
            <person name="Jansen H."/>
            <person name="Henkel C."/>
            <person name="Chen W.J."/>
            <person name="Zahm M."/>
            <person name="Cabau C."/>
            <person name="Klopp C."/>
            <person name="Thompson A.W."/>
            <person name="Robinson-Rechavi M."/>
            <person name="Braasch I."/>
            <person name="Lecointre G."/>
            <person name="Bobe J."/>
            <person name="Postlethwait J.H."/>
            <person name="Berthelot C."/>
            <person name="Roest Crollius H."/>
            <person name="Guiguen Y."/>
        </authorList>
    </citation>
    <scope>NUCLEOTIDE SEQUENCE</scope>
    <source>
        <strain evidence="13">WJC10195</strain>
    </source>
</reference>
<feature type="domain" description="C2H2-type" evidence="12">
    <location>
        <begin position="176"/>
        <end position="203"/>
    </location>
</feature>